<evidence type="ECO:0000256" key="2">
    <source>
        <dbReference type="ARBA" id="ARBA00022676"/>
    </source>
</evidence>
<evidence type="ECO:0000256" key="11">
    <source>
        <dbReference type="ARBA" id="ARBA00038053"/>
    </source>
</evidence>
<dbReference type="OrthoDB" id="9812661at2"/>
<dbReference type="GO" id="GO:0008360">
    <property type="term" value="P:regulation of cell shape"/>
    <property type="evidence" value="ECO:0007669"/>
    <property type="project" value="UniProtKB-KW"/>
</dbReference>
<keyword evidence="8 17" id="KW-0472">Membrane</keyword>
<organism evidence="18 19">
    <name type="scientific">Paenimyroides ummariense</name>
    <dbReference type="NCBI Taxonomy" id="913024"/>
    <lineage>
        <taxon>Bacteria</taxon>
        <taxon>Pseudomonadati</taxon>
        <taxon>Bacteroidota</taxon>
        <taxon>Flavobacteriia</taxon>
        <taxon>Flavobacteriales</taxon>
        <taxon>Flavobacteriaceae</taxon>
        <taxon>Paenimyroides</taxon>
    </lineage>
</organism>
<comment type="similarity">
    <text evidence="11">Belongs to the SEDS family. FtsW subfamily.</text>
</comment>
<evidence type="ECO:0000256" key="5">
    <source>
        <dbReference type="ARBA" id="ARBA00022960"/>
    </source>
</evidence>
<feature type="compositionally biased region" description="Basic and acidic residues" evidence="16">
    <location>
        <begin position="400"/>
        <end position="410"/>
    </location>
</feature>
<evidence type="ECO:0000256" key="1">
    <source>
        <dbReference type="ARBA" id="ARBA00004141"/>
    </source>
</evidence>
<dbReference type="EC" id="2.4.99.28" evidence="14"/>
<evidence type="ECO:0000256" key="16">
    <source>
        <dbReference type="SAM" id="MobiDB-lite"/>
    </source>
</evidence>
<keyword evidence="18" id="KW-0132">Cell division</keyword>
<evidence type="ECO:0000256" key="4">
    <source>
        <dbReference type="ARBA" id="ARBA00022692"/>
    </source>
</evidence>
<evidence type="ECO:0000256" key="10">
    <source>
        <dbReference type="ARBA" id="ARBA00033270"/>
    </source>
</evidence>
<dbReference type="Pfam" id="PF01098">
    <property type="entry name" value="FTSW_RODA_SPOVE"/>
    <property type="match status" value="1"/>
</dbReference>
<keyword evidence="7 17" id="KW-1133">Transmembrane helix</keyword>
<name>A0A1I5CEF7_9FLAO</name>
<evidence type="ECO:0000256" key="3">
    <source>
        <dbReference type="ARBA" id="ARBA00022679"/>
    </source>
</evidence>
<proteinExistence type="inferred from homology"/>
<keyword evidence="2" id="KW-0328">Glycosyltransferase</keyword>
<keyword evidence="3" id="KW-0808">Transferase</keyword>
<evidence type="ECO:0000256" key="13">
    <source>
        <dbReference type="ARBA" id="ARBA00041418"/>
    </source>
</evidence>
<evidence type="ECO:0000256" key="7">
    <source>
        <dbReference type="ARBA" id="ARBA00022989"/>
    </source>
</evidence>
<dbReference type="GO" id="GO:0051301">
    <property type="term" value="P:cell division"/>
    <property type="evidence" value="ECO:0007669"/>
    <property type="project" value="UniProtKB-KW"/>
</dbReference>
<keyword evidence="6" id="KW-0573">Peptidoglycan synthesis</keyword>
<dbReference type="GO" id="GO:0032153">
    <property type="term" value="C:cell division site"/>
    <property type="evidence" value="ECO:0007669"/>
    <property type="project" value="TreeGrafter"/>
</dbReference>
<evidence type="ECO:0000256" key="15">
    <source>
        <dbReference type="ARBA" id="ARBA00049902"/>
    </source>
</evidence>
<sequence length="423" mass="47177">MRKLLSQFQGDKAIWAYVVLLALFSFMPVFSASTNLVHVVGTGSIVGLLFKHFGHIFVGIVIIFFVHRIPFDRLKYIAPVAWVPVSALLLITAAQGMMIGGANASRWLKIPLLNISFQPSSLGWIALIAYISWFLWRFADEKYTFGWSLLWLGVPTLCIIGPVLPSNLSTAAIILFTIALLLFVGKYPMKYMTKIITACAIMIALAIGMFKAFPDMAPSRYKTWEARFSRFGSEDKDEDRYQIENAKIAIAQGQMIGVGPGKSVQKNFLPQSSSDFIYAIIVEEFGFLGGMAILIVYILLLFRFLVVSNKAPNLFGKYLAFGLGFSIIFQAFINMGVAVEIFPTTGQPLPLVSSGGTSIWMTCVSLGIILSISRKEEQVKEQLANQQKKQDEFKRILEEQQAEDDLKNENDSDDNPIYAVLNK</sequence>
<evidence type="ECO:0000256" key="12">
    <source>
        <dbReference type="ARBA" id="ARBA00041185"/>
    </source>
</evidence>
<feature type="transmembrane region" description="Helical" evidence="17">
    <location>
        <begin position="351"/>
        <end position="372"/>
    </location>
</feature>
<feature type="transmembrane region" description="Helical" evidence="17">
    <location>
        <begin position="170"/>
        <end position="188"/>
    </location>
</feature>
<feature type="transmembrane region" description="Helical" evidence="17">
    <location>
        <begin position="145"/>
        <end position="164"/>
    </location>
</feature>
<comment type="subcellular location">
    <subcellularLocation>
        <location evidence="1">Membrane</location>
        <topology evidence="1">Multi-pass membrane protein</topology>
    </subcellularLocation>
</comment>
<evidence type="ECO:0000256" key="9">
    <source>
        <dbReference type="ARBA" id="ARBA00032370"/>
    </source>
</evidence>
<feature type="transmembrane region" description="Helical" evidence="17">
    <location>
        <begin position="45"/>
        <end position="66"/>
    </location>
</feature>
<dbReference type="InterPro" id="IPR001182">
    <property type="entry name" value="FtsW/RodA"/>
</dbReference>
<keyword evidence="19" id="KW-1185">Reference proteome</keyword>
<dbReference type="PANTHER" id="PTHR30474">
    <property type="entry name" value="CELL CYCLE PROTEIN"/>
    <property type="match status" value="1"/>
</dbReference>
<dbReference type="RefSeq" id="WP_091523245.1">
    <property type="nucleotide sequence ID" value="NZ_FOVI01000012.1"/>
</dbReference>
<feature type="transmembrane region" description="Helical" evidence="17">
    <location>
        <begin position="276"/>
        <end position="306"/>
    </location>
</feature>
<keyword evidence="5" id="KW-0133">Cell shape</keyword>
<dbReference type="AlphaFoldDB" id="A0A1I5CEF7"/>
<feature type="region of interest" description="Disordered" evidence="16">
    <location>
        <begin position="400"/>
        <end position="423"/>
    </location>
</feature>
<dbReference type="PANTHER" id="PTHR30474:SF2">
    <property type="entry name" value="PEPTIDOGLYCAN GLYCOSYLTRANSFERASE FTSW-RELATED"/>
    <property type="match status" value="1"/>
</dbReference>
<feature type="transmembrane region" description="Helical" evidence="17">
    <location>
        <begin position="318"/>
        <end position="339"/>
    </location>
</feature>
<comment type="catalytic activity">
    <reaction evidence="15">
        <text>[GlcNAc-(1-&gt;4)-Mur2Ac(oyl-L-Ala-gamma-D-Glu-L-Lys-D-Ala-D-Ala)](n)-di-trans,octa-cis-undecaprenyl diphosphate + beta-D-GlcNAc-(1-&gt;4)-Mur2Ac(oyl-L-Ala-gamma-D-Glu-L-Lys-D-Ala-D-Ala)-di-trans,octa-cis-undecaprenyl diphosphate = [GlcNAc-(1-&gt;4)-Mur2Ac(oyl-L-Ala-gamma-D-Glu-L-Lys-D-Ala-D-Ala)](n+1)-di-trans,octa-cis-undecaprenyl diphosphate + di-trans,octa-cis-undecaprenyl diphosphate + H(+)</text>
        <dbReference type="Rhea" id="RHEA:23708"/>
        <dbReference type="Rhea" id="RHEA-COMP:9602"/>
        <dbReference type="Rhea" id="RHEA-COMP:9603"/>
        <dbReference type="ChEBI" id="CHEBI:15378"/>
        <dbReference type="ChEBI" id="CHEBI:58405"/>
        <dbReference type="ChEBI" id="CHEBI:60033"/>
        <dbReference type="ChEBI" id="CHEBI:78435"/>
        <dbReference type="EC" id="2.4.99.28"/>
    </reaction>
</comment>
<feature type="transmembrane region" description="Helical" evidence="17">
    <location>
        <begin position="78"/>
        <end position="101"/>
    </location>
</feature>
<dbReference type="GO" id="GO:0008955">
    <property type="term" value="F:peptidoglycan glycosyltransferase activity"/>
    <property type="evidence" value="ECO:0007669"/>
    <property type="project" value="UniProtKB-EC"/>
</dbReference>
<evidence type="ECO:0000256" key="8">
    <source>
        <dbReference type="ARBA" id="ARBA00023136"/>
    </source>
</evidence>
<dbReference type="EMBL" id="FOVI01000012">
    <property type="protein sequence ID" value="SFN85182.1"/>
    <property type="molecule type" value="Genomic_DNA"/>
</dbReference>
<keyword evidence="4 17" id="KW-0812">Transmembrane</keyword>
<gene>
    <name evidence="18" type="ORF">SAMN05421741_11242</name>
</gene>
<evidence type="ECO:0000256" key="14">
    <source>
        <dbReference type="ARBA" id="ARBA00044770"/>
    </source>
</evidence>
<dbReference type="GO" id="GO:0015648">
    <property type="term" value="F:lipid-linked peptidoglycan transporter activity"/>
    <property type="evidence" value="ECO:0007669"/>
    <property type="project" value="TreeGrafter"/>
</dbReference>
<keyword evidence="18" id="KW-0131">Cell cycle</keyword>
<evidence type="ECO:0000313" key="18">
    <source>
        <dbReference type="EMBL" id="SFN85182.1"/>
    </source>
</evidence>
<protein>
    <recommendedName>
        <fullName evidence="12">Probable peptidoglycan glycosyltransferase FtsW</fullName>
        <ecNumber evidence="14">2.4.99.28</ecNumber>
    </recommendedName>
    <alternativeName>
        <fullName evidence="13">Cell division protein FtsW</fullName>
    </alternativeName>
    <alternativeName>
        <fullName evidence="10">Cell wall polymerase</fullName>
    </alternativeName>
    <alternativeName>
        <fullName evidence="9">Peptidoglycan polymerase</fullName>
    </alternativeName>
</protein>
<dbReference type="STRING" id="913024.SAMN05421741_11242"/>
<feature type="transmembrane region" description="Helical" evidence="17">
    <location>
        <begin position="121"/>
        <end position="138"/>
    </location>
</feature>
<dbReference type="Proteomes" id="UP000199036">
    <property type="component" value="Unassembled WGS sequence"/>
</dbReference>
<dbReference type="GO" id="GO:0009252">
    <property type="term" value="P:peptidoglycan biosynthetic process"/>
    <property type="evidence" value="ECO:0007669"/>
    <property type="project" value="UniProtKB-KW"/>
</dbReference>
<accession>A0A1I5CEF7</accession>
<evidence type="ECO:0000313" key="19">
    <source>
        <dbReference type="Proteomes" id="UP000199036"/>
    </source>
</evidence>
<evidence type="ECO:0000256" key="17">
    <source>
        <dbReference type="SAM" id="Phobius"/>
    </source>
</evidence>
<reference evidence="19" key="1">
    <citation type="submission" date="2016-10" db="EMBL/GenBank/DDBJ databases">
        <authorList>
            <person name="Varghese N."/>
            <person name="Submissions S."/>
        </authorList>
    </citation>
    <scope>NUCLEOTIDE SEQUENCE [LARGE SCALE GENOMIC DNA]</scope>
    <source>
        <strain evidence="19">DS-12</strain>
    </source>
</reference>
<feature type="transmembrane region" description="Helical" evidence="17">
    <location>
        <begin position="195"/>
        <end position="213"/>
    </location>
</feature>
<evidence type="ECO:0000256" key="6">
    <source>
        <dbReference type="ARBA" id="ARBA00022984"/>
    </source>
</evidence>
<dbReference type="GO" id="GO:0005886">
    <property type="term" value="C:plasma membrane"/>
    <property type="evidence" value="ECO:0007669"/>
    <property type="project" value="TreeGrafter"/>
</dbReference>
<feature type="transmembrane region" description="Helical" evidence="17">
    <location>
        <begin position="12"/>
        <end position="33"/>
    </location>
</feature>